<sequence length="354" mass="39981">MYKTNYTTLLAVPGFPDQHDWISRELYYTLSAAMFPWFLLTVIGVVGNSLSIVTFFSLGLRDSVTFLFFIQSVSDLLASCATFGYLLFVALYIVEGFTVLRFSFDPNVIATVSVNTRDTFYCMSVLTTTFIATLRCLSVYKPIRFKGFVTARRSYISTAILALVSLAVYGPSSLTYEFQQYGTDLKNISRFVIRYTEVYRKSSNFEKIVGDTIMTLAAQFIVSLCLFVLAHGLVSSIKFRLQSSSVQRASGNRIGPLRKQASSLQGKELQAVRQVCLVALIFVLCNMPKVGIAFGRMFLDGFAIYGKYGTLYQLIVHVRIFTDTINSSVNCFVYYRYNSNFRNKLKEILDLVSE</sequence>
<feature type="domain" description="G-protein coupled receptors family 1 profile" evidence="9">
    <location>
        <begin position="47"/>
        <end position="334"/>
    </location>
</feature>
<accession>A0ABM0JZB1</accession>
<dbReference type="PROSITE" id="PS50262">
    <property type="entry name" value="G_PROTEIN_RECEP_F1_2"/>
    <property type="match status" value="1"/>
</dbReference>
<dbReference type="PANTHER" id="PTHR45695:SF9">
    <property type="entry name" value="LEUCOKININ RECEPTOR"/>
    <property type="match status" value="1"/>
</dbReference>
<dbReference type="GeneID" id="101857970"/>
<evidence type="ECO:0000313" key="11">
    <source>
        <dbReference type="RefSeq" id="XP_005105067.1"/>
    </source>
</evidence>
<evidence type="ECO:0000313" key="10">
    <source>
        <dbReference type="Proteomes" id="UP000694888"/>
    </source>
</evidence>
<feature type="transmembrane region" description="Helical" evidence="8">
    <location>
        <begin position="311"/>
        <end position="335"/>
    </location>
</feature>
<dbReference type="PANTHER" id="PTHR45695">
    <property type="entry name" value="LEUCOKININ RECEPTOR-RELATED"/>
    <property type="match status" value="1"/>
</dbReference>
<evidence type="ECO:0000256" key="6">
    <source>
        <dbReference type="ARBA" id="ARBA00023170"/>
    </source>
</evidence>
<evidence type="ECO:0000256" key="8">
    <source>
        <dbReference type="SAM" id="Phobius"/>
    </source>
</evidence>
<evidence type="ECO:0000256" key="7">
    <source>
        <dbReference type="ARBA" id="ARBA00023224"/>
    </source>
</evidence>
<organism evidence="10 11">
    <name type="scientific">Aplysia californica</name>
    <name type="common">California sea hare</name>
    <dbReference type="NCBI Taxonomy" id="6500"/>
    <lineage>
        <taxon>Eukaryota</taxon>
        <taxon>Metazoa</taxon>
        <taxon>Spiralia</taxon>
        <taxon>Lophotrochozoa</taxon>
        <taxon>Mollusca</taxon>
        <taxon>Gastropoda</taxon>
        <taxon>Heterobranchia</taxon>
        <taxon>Euthyneura</taxon>
        <taxon>Tectipleura</taxon>
        <taxon>Aplysiida</taxon>
        <taxon>Aplysioidea</taxon>
        <taxon>Aplysiidae</taxon>
        <taxon>Aplysia</taxon>
    </lineage>
</organism>
<feature type="transmembrane region" description="Helical" evidence="8">
    <location>
        <begin position="120"/>
        <end position="140"/>
    </location>
</feature>
<feature type="transmembrane region" description="Helical" evidence="8">
    <location>
        <begin position="213"/>
        <end position="234"/>
    </location>
</feature>
<keyword evidence="2 8" id="KW-0812">Transmembrane</keyword>
<name>A0ABM0JZB1_APLCA</name>
<dbReference type="Proteomes" id="UP000694888">
    <property type="component" value="Unplaced"/>
</dbReference>
<feature type="transmembrane region" description="Helical" evidence="8">
    <location>
        <begin position="152"/>
        <end position="170"/>
    </location>
</feature>
<feature type="transmembrane region" description="Helical" evidence="8">
    <location>
        <begin position="275"/>
        <end position="299"/>
    </location>
</feature>
<evidence type="ECO:0000256" key="3">
    <source>
        <dbReference type="ARBA" id="ARBA00022989"/>
    </source>
</evidence>
<proteinExistence type="predicted"/>
<dbReference type="Gene3D" id="1.20.1070.10">
    <property type="entry name" value="Rhodopsin 7-helix transmembrane proteins"/>
    <property type="match status" value="1"/>
</dbReference>
<feature type="transmembrane region" description="Helical" evidence="8">
    <location>
        <begin position="34"/>
        <end position="56"/>
    </location>
</feature>
<keyword evidence="3 8" id="KW-1133">Transmembrane helix</keyword>
<protein>
    <submittedName>
        <fullName evidence="11">Galanin-like G-protein coupled receptor npr-9</fullName>
    </submittedName>
</protein>
<keyword evidence="7" id="KW-0807">Transducer</keyword>
<dbReference type="InterPro" id="IPR000276">
    <property type="entry name" value="GPCR_Rhodpsn"/>
</dbReference>
<evidence type="ECO:0000256" key="4">
    <source>
        <dbReference type="ARBA" id="ARBA00023040"/>
    </source>
</evidence>
<dbReference type="PRINTS" id="PR00237">
    <property type="entry name" value="GPCRRHODOPSN"/>
</dbReference>
<dbReference type="InterPro" id="IPR017452">
    <property type="entry name" value="GPCR_Rhodpsn_7TM"/>
</dbReference>
<keyword evidence="4" id="KW-0297">G-protein coupled receptor</keyword>
<keyword evidence="10" id="KW-1185">Reference proteome</keyword>
<evidence type="ECO:0000256" key="5">
    <source>
        <dbReference type="ARBA" id="ARBA00023136"/>
    </source>
</evidence>
<keyword evidence="5 8" id="KW-0472">Membrane</keyword>
<reference evidence="11" key="1">
    <citation type="submission" date="2025-08" db="UniProtKB">
        <authorList>
            <consortium name="RefSeq"/>
        </authorList>
    </citation>
    <scope>IDENTIFICATION</scope>
</reference>
<keyword evidence="6" id="KW-0675">Receptor</keyword>
<dbReference type="RefSeq" id="XP_005105067.1">
    <property type="nucleotide sequence ID" value="XM_005105010.1"/>
</dbReference>
<evidence type="ECO:0000256" key="1">
    <source>
        <dbReference type="ARBA" id="ARBA00004141"/>
    </source>
</evidence>
<gene>
    <name evidence="11" type="primary">LOC101857970</name>
</gene>
<evidence type="ECO:0000256" key="2">
    <source>
        <dbReference type="ARBA" id="ARBA00022692"/>
    </source>
</evidence>
<feature type="transmembrane region" description="Helical" evidence="8">
    <location>
        <begin position="76"/>
        <end position="100"/>
    </location>
</feature>
<comment type="subcellular location">
    <subcellularLocation>
        <location evidence="1">Membrane</location>
        <topology evidence="1">Multi-pass membrane protein</topology>
    </subcellularLocation>
</comment>
<dbReference type="SUPFAM" id="SSF81321">
    <property type="entry name" value="Family A G protein-coupled receptor-like"/>
    <property type="match status" value="1"/>
</dbReference>
<evidence type="ECO:0000259" key="9">
    <source>
        <dbReference type="PROSITE" id="PS50262"/>
    </source>
</evidence>